<organism evidence="1 2">
    <name type="scientific">Delitschia confertaspora ATCC 74209</name>
    <dbReference type="NCBI Taxonomy" id="1513339"/>
    <lineage>
        <taxon>Eukaryota</taxon>
        <taxon>Fungi</taxon>
        <taxon>Dikarya</taxon>
        <taxon>Ascomycota</taxon>
        <taxon>Pezizomycotina</taxon>
        <taxon>Dothideomycetes</taxon>
        <taxon>Pleosporomycetidae</taxon>
        <taxon>Pleosporales</taxon>
        <taxon>Delitschiaceae</taxon>
        <taxon>Delitschia</taxon>
    </lineage>
</organism>
<keyword evidence="2" id="KW-1185">Reference proteome</keyword>
<evidence type="ECO:0000313" key="1">
    <source>
        <dbReference type="EMBL" id="KAF2196964.1"/>
    </source>
</evidence>
<comment type="caution">
    <text evidence="1">The sequence shown here is derived from an EMBL/GenBank/DDBJ whole genome shotgun (WGS) entry which is preliminary data.</text>
</comment>
<protein>
    <submittedName>
        <fullName evidence="1">Uncharacterized protein</fullName>
    </submittedName>
</protein>
<dbReference type="Proteomes" id="UP000799536">
    <property type="component" value="Unassembled WGS sequence"/>
</dbReference>
<dbReference type="EMBL" id="ML994297">
    <property type="protein sequence ID" value="KAF2196964.1"/>
    <property type="molecule type" value="Genomic_DNA"/>
</dbReference>
<name>A0A9P4JES4_9PLEO</name>
<evidence type="ECO:0000313" key="2">
    <source>
        <dbReference type="Proteomes" id="UP000799536"/>
    </source>
</evidence>
<dbReference type="AlphaFoldDB" id="A0A9P4JES4"/>
<reference evidence="1" key="1">
    <citation type="journal article" date="2020" name="Stud. Mycol.">
        <title>101 Dothideomycetes genomes: a test case for predicting lifestyles and emergence of pathogens.</title>
        <authorList>
            <person name="Haridas S."/>
            <person name="Albert R."/>
            <person name="Binder M."/>
            <person name="Bloem J."/>
            <person name="Labutti K."/>
            <person name="Salamov A."/>
            <person name="Andreopoulos B."/>
            <person name="Baker S."/>
            <person name="Barry K."/>
            <person name="Bills G."/>
            <person name="Bluhm B."/>
            <person name="Cannon C."/>
            <person name="Castanera R."/>
            <person name="Culley D."/>
            <person name="Daum C."/>
            <person name="Ezra D."/>
            <person name="Gonzalez J."/>
            <person name="Henrissat B."/>
            <person name="Kuo A."/>
            <person name="Liang C."/>
            <person name="Lipzen A."/>
            <person name="Lutzoni F."/>
            <person name="Magnuson J."/>
            <person name="Mondo S."/>
            <person name="Nolan M."/>
            <person name="Ohm R."/>
            <person name="Pangilinan J."/>
            <person name="Park H.-J."/>
            <person name="Ramirez L."/>
            <person name="Alfaro M."/>
            <person name="Sun H."/>
            <person name="Tritt A."/>
            <person name="Yoshinaga Y."/>
            <person name="Zwiers L.-H."/>
            <person name="Turgeon B."/>
            <person name="Goodwin S."/>
            <person name="Spatafora J."/>
            <person name="Crous P."/>
            <person name="Grigoriev I."/>
        </authorList>
    </citation>
    <scope>NUCLEOTIDE SEQUENCE</scope>
    <source>
        <strain evidence="1">ATCC 74209</strain>
    </source>
</reference>
<proteinExistence type="predicted"/>
<accession>A0A9P4JES4</accession>
<sequence>MRCAHLVLLCHCAWYEDNSARDSLRRGQQLCQAQLLGASAIVACVIQIHIRVLVPTCASCVGGCKTLHLTAFRISSCSGWLPVQHNGIVRYDLATPSLHRCSVSLGHVVVQVESRRWFRVCRRSRYLGVASLSPNRPV</sequence>
<gene>
    <name evidence="1" type="ORF">GQ43DRAFT_230117</name>
</gene>